<gene>
    <name evidence="5" type="ORF">ILEXP_LOCUS11137</name>
    <name evidence="6" type="ORF">ILEXP_LOCUS17679</name>
</gene>
<dbReference type="SUPFAM" id="SSF51445">
    <property type="entry name" value="(Trans)glycosidases"/>
    <property type="match status" value="1"/>
</dbReference>
<dbReference type="PANTHER" id="PTHR10353:SF137">
    <property type="entry name" value="MYROSINASE 3-RELATED"/>
    <property type="match status" value="1"/>
</dbReference>
<comment type="similarity">
    <text evidence="1 4">Belongs to the glycosyl hydrolase 1 family.</text>
</comment>
<keyword evidence="2" id="KW-0378">Hydrolase</keyword>
<comment type="caution">
    <text evidence="5">The sequence shown here is derived from an EMBL/GenBank/DDBJ whole genome shotgun (WGS) entry which is preliminary data.</text>
</comment>
<evidence type="ECO:0008006" key="8">
    <source>
        <dbReference type="Google" id="ProtNLM"/>
    </source>
</evidence>
<dbReference type="Gene3D" id="3.20.20.80">
    <property type="entry name" value="Glycosidases"/>
    <property type="match status" value="1"/>
</dbReference>
<dbReference type="PROSITE" id="PS00653">
    <property type="entry name" value="GLYCOSYL_HYDROL_F1_2"/>
    <property type="match status" value="1"/>
</dbReference>
<protein>
    <recommendedName>
        <fullName evidence="8">Beta-glucosidase</fullName>
    </recommendedName>
</protein>
<dbReference type="Pfam" id="PF00232">
    <property type="entry name" value="Glyco_hydro_1"/>
    <property type="match status" value="1"/>
</dbReference>
<dbReference type="InterPro" id="IPR001360">
    <property type="entry name" value="Glyco_hydro_1"/>
</dbReference>
<accession>A0ABC8RK61</accession>
<evidence type="ECO:0000256" key="4">
    <source>
        <dbReference type="RuleBase" id="RU003690"/>
    </source>
</evidence>
<organism evidence="5 7">
    <name type="scientific">Ilex paraguariensis</name>
    <name type="common">yerba mate</name>
    <dbReference type="NCBI Taxonomy" id="185542"/>
    <lineage>
        <taxon>Eukaryota</taxon>
        <taxon>Viridiplantae</taxon>
        <taxon>Streptophyta</taxon>
        <taxon>Embryophyta</taxon>
        <taxon>Tracheophyta</taxon>
        <taxon>Spermatophyta</taxon>
        <taxon>Magnoliopsida</taxon>
        <taxon>eudicotyledons</taxon>
        <taxon>Gunneridae</taxon>
        <taxon>Pentapetalae</taxon>
        <taxon>asterids</taxon>
        <taxon>campanulids</taxon>
        <taxon>Aquifoliales</taxon>
        <taxon>Aquifoliaceae</taxon>
        <taxon>Ilex</taxon>
    </lineage>
</organism>
<evidence type="ECO:0000256" key="3">
    <source>
        <dbReference type="ARBA" id="ARBA00023295"/>
    </source>
</evidence>
<reference evidence="5 7" key="1">
    <citation type="submission" date="2024-02" db="EMBL/GenBank/DDBJ databases">
        <authorList>
            <person name="Vignale AGUSTIN F."/>
            <person name="Sosa J E."/>
            <person name="Modenutti C."/>
        </authorList>
    </citation>
    <scope>NUCLEOTIDE SEQUENCE [LARGE SCALE GENOMIC DNA]</scope>
</reference>
<keyword evidence="7" id="KW-1185">Reference proteome</keyword>
<dbReference type="InterPro" id="IPR033132">
    <property type="entry name" value="GH_1_N_CS"/>
</dbReference>
<evidence type="ECO:0000256" key="2">
    <source>
        <dbReference type="ARBA" id="ARBA00022801"/>
    </source>
</evidence>
<keyword evidence="3" id="KW-0326">Glycosidase</keyword>
<name>A0ABC8RK61_9AQUA</name>
<proteinExistence type="inferred from homology"/>
<evidence type="ECO:0000313" key="6">
    <source>
        <dbReference type="EMBL" id="CAK9149622.1"/>
    </source>
</evidence>
<dbReference type="GO" id="GO:0008422">
    <property type="term" value="F:beta-glucosidase activity"/>
    <property type="evidence" value="ECO:0007669"/>
    <property type="project" value="UniProtKB-ARBA"/>
</dbReference>
<dbReference type="AlphaFoldDB" id="A0ABC8RK61"/>
<dbReference type="Proteomes" id="UP001642360">
    <property type="component" value="Unassembled WGS sequence"/>
</dbReference>
<dbReference type="InterPro" id="IPR017853">
    <property type="entry name" value="GH"/>
</dbReference>
<evidence type="ECO:0000313" key="5">
    <source>
        <dbReference type="EMBL" id="CAK9143424.1"/>
    </source>
</evidence>
<evidence type="ECO:0000313" key="7">
    <source>
        <dbReference type="Proteomes" id="UP001642360"/>
    </source>
</evidence>
<evidence type="ECO:0000256" key="1">
    <source>
        <dbReference type="ARBA" id="ARBA00010838"/>
    </source>
</evidence>
<dbReference type="EMBL" id="CAUOFW020001908">
    <property type="protein sequence ID" value="CAK9149622.1"/>
    <property type="molecule type" value="Genomic_DNA"/>
</dbReference>
<sequence length="99" mass="10890">METQGNLIATNNSTQSVTVKKDDDQFTILPKARLHRRFFSNDFLFGTASSAYQFEGAAHEGGRGPSIWDTFTQRYPAAGKVKDGGNGNVAVDSYHLYKA</sequence>
<dbReference type="EMBL" id="CAUOFW020001302">
    <property type="protein sequence ID" value="CAK9143424.1"/>
    <property type="molecule type" value="Genomic_DNA"/>
</dbReference>
<dbReference type="PANTHER" id="PTHR10353">
    <property type="entry name" value="GLYCOSYL HYDROLASE"/>
    <property type="match status" value="1"/>
</dbReference>